<accession>A0AAU8A9X9</accession>
<feature type="domain" description="UvrD-like helicase C-terminal" evidence="13">
    <location>
        <begin position="285"/>
        <end position="556"/>
    </location>
</feature>
<keyword evidence="6" id="KW-0238">DNA-binding</keyword>
<evidence type="ECO:0000256" key="9">
    <source>
        <dbReference type="ARBA" id="ARBA00034808"/>
    </source>
</evidence>
<dbReference type="GO" id="GO:0005829">
    <property type="term" value="C:cytosol"/>
    <property type="evidence" value="ECO:0007669"/>
    <property type="project" value="TreeGrafter"/>
</dbReference>
<evidence type="ECO:0000256" key="1">
    <source>
        <dbReference type="ARBA" id="ARBA00009922"/>
    </source>
</evidence>
<dbReference type="AlphaFoldDB" id="A0AAU8A9X9"/>
<evidence type="ECO:0000256" key="11">
    <source>
        <dbReference type="PROSITE-ProRule" id="PRU00560"/>
    </source>
</evidence>
<dbReference type="GO" id="GO:0033202">
    <property type="term" value="C:DNA helicase complex"/>
    <property type="evidence" value="ECO:0007669"/>
    <property type="project" value="TreeGrafter"/>
</dbReference>
<dbReference type="CDD" id="cd18807">
    <property type="entry name" value="SF1_C_UvrD"/>
    <property type="match status" value="1"/>
</dbReference>
<evidence type="ECO:0000313" key="14">
    <source>
        <dbReference type="EMBL" id="XCC62819.1"/>
    </source>
</evidence>
<evidence type="ECO:0000259" key="13">
    <source>
        <dbReference type="PROSITE" id="PS51217"/>
    </source>
</evidence>
<dbReference type="EC" id="5.6.2.4" evidence="9"/>
<dbReference type="RefSeq" id="WP_079547388.1">
    <property type="nucleotide sequence ID" value="NZ_CP117826.1"/>
</dbReference>
<keyword evidence="4 11" id="KW-0347">Helicase</keyword>
<gene>
    <name evidence="14" type="ORF">PUP29_02530</name>
</gene>
<keyword evidence="5 11" id="KW-0067">ATP-binding</keyword>
<dbReference type="CDD" id="cd17932">
    <property type="entry name" value="DEXQc_UvrD"/>
    <property type="match status" value="1"/>
</dbReference>
<dbReference type="PROSITE" id="PS51198">
    <property type="entry name" value="UVRD_HELICASE_ATP_BIND"/>
    <property type="match status" value="1"/>
</dbReference>
<evidence type="ECO:0000256" key="8">
    <source>
        <dbReference type="ARBA" id="ARBA00034617"/>
    </source>
</evidence>
<keyword evidence="7" id="KW-0413">Isomerase</keyword>
<comment type="similarity">
    <text evidence="1">Belongs to the helicase family. UvrD subfamily.</text>
</comment>
<dbReference type="Pfam" id="PF00580">
    <property type="entry name" value="UvrD-helicase"/>
    <property type="match status" value="1"/>
</dbReference>
<evidence type="ECO:0000256" key="4">
    <source>
        <dbReference type="ARBA" id="ARBA00022806"/>
    </source>
</evidence>
<sequence>MYQLNERQKQAVETISGAVLVLAGAGSGKTRVLTERVAYLINGKNVAPWQILAITFTNKAAQEMKERIAGVVSADMRDMWISTFHAMCVRMLRRYADSLGYTKNFLIYDTDDTLRLLKKILERMGLKENKSYSDRYIKNLISKYKNDNTTLDFAQYAEERNPFVADHAGEIFDEYTQELHKQNAMDFDDLLLNTLTLLETVDEARIYYQNKFHYIMVDEYQDTNMVQYKLIKILSGGYGNIFVVGDDDQSIYAFRGANIRNILEFEKDFPGAAVIRLEQNYRSDKKILDVANCVIKNNEGRKGKTLWSNIDDGEKPVLYTAGSEYEEAETIAREIQRLSDEGTRYADMAILYRIHTLSRILEEKLRLYAVPYRIYGGISFYERKEIKDMIAYLNIIANPAADLQLLRIINTPKRAIGMAKIDALARAAEYGGMSILEVMQKAEALLSDKALIKKAKEFYEMYERMCENAEELTVHELLERAYEISGYKKMLEEEQTPEAEARMENIAELINSAYTYDEEEEASLEGFLQNIALITDLDSMDDKGGVTLMTMHAAKGLEFDTVFIAGMDEAIFPSQRAIDEDNIEEERRLCYVAVTRAKRKLYMLHSNMRTLYGRTQPSVRSRFLDEIDDSLLNEIGKKKPVISAKQPASASERKGLFSGGFGFQKKAVPQKVSGDYKIGTIVEHKTFGRGKVKSIAGEGDSRVAVVDFYEAGEKKMFLAFASLKILK</sequence>
<dbReference type="Pfam" id="PF13361">
    <property type="entry name" value="UvrD_C"/>
    <property type="match status" value="1"/>
</dbReference>
<dbReference type="InterPro" id="IPR027417">
    <property type="entry name" value="P-loop_NTPase"/>
</dbReference>
<comment type="catalytic activity">
    <reaction evidence="8">
        <text>Couples ATP hydrolysis with the unwinding of duplex DNA by translocating in the 3'-5' direction.</text>
        <dbReference type="EC" id="5.6.2.4"/>
    </reaction>
</comment>
<reference evidence="14" key="1">
    <citation type="submission" date="2023-02" db="EMBL/GenBank/DDBJ databases">
        <title>Gut commensal Christensenella minuta modulates host metabolism via a new class of secondary bile acids.</title>
        <authorList>
            <person name="Liu C."/>
        </authorList>
    </citation>
    <scope>NUCLEOTIDE SEQUENCE</scope>
    <source>
        <strain evidence="14">CA70</strain>
    </source>
</reference>
<dbReference type="Gene3D" id="3.40.50.300">
    <property type="entry name" value="P-loop containing nucleotide triphosphate hydrolases"/>
    <property type="match status" value="2"/>
</dbReference>
<dbReference type="PROSITE" id="PS51217">
    <property type="entry name" value="UVRD_HELICASE_CTER"/>
    <property type="match status" value="1"/>
</dbReference>
<evidence type="ECO:0000259" key="12">
    <source>
        <dbReference type="PROSITE" id="PS51198"/>
    </source>
</evidence>
<evidence type="ECO:0000256" key="5">
    <source>
        <dbReference type="ARBA" id="ARBA00022840"/>
    </source>
</evidence>
<feature type="domain" description="UvrD-like helicase ATP-binding" evidence="12">
    <location>
        <begin position="2"/>
        <end position="284"/>
    </location>
</feature>
<feature type="binding site" evidence="11">
    <location>
        <begin position="23"/>
        <end position="30"/>
    </location>
    <ligand>
        <name>ATP</name>
        <dbReference type="ChEBI" id="CHEBI:30616"/>
    </ligand>
</feature>
<dbReference type="GO" id="GO:0003677">
    <property type="term" value="F:DNA binding"/>
    <property type="evidence" value="ECO:0007669"/>
    <property type="project" value="UniProtKB-KW"/>
</dbReference>
<name>A0AAU8A9X9_9FIRM</name>
<dbReference type="InterPro" id="IPR014017">
    <property type="entry name" value="DNA_helicase_UvrD-like_C"/>
</dbReference>
<evidence type="ECO:0000256" key="3">
    <source>
        <dbReference type="ARBA" id="ARBA00022801"/>
    </source>
</evidence>
<dbReference type="Gene3D" id="1.10.10.160">
    <property type="match status" value="1"/>
</dbReference>
<comment type="catalytic activity">
    <reaction evidence="10">
        <text>ATP + H2O = ADP + phosphate + H(+)</text>
        <dbReference type="Rhea" id="RHEA:13065"/>
        <dbReference type="ChEBI" id="CHEBI:15377"/>
        <dbReference type="ChEBI" id="CHEBI:15378"/>
        <dbReference type="ChEBI" id="CHEBI:30616"/>
        <dbReference type="ChEBI" id="CHEBI:43474"/>
        <dbReference type="ChEBI" id="CHEBI:456216"/>
        <dbReference type="EC" id="5.6.2.4"/>
    </reaction>
</comment>
<dbReference type="GO" id="GO:0005524">
    <property type="term" value="F:ATP binding"/>
    <property type="evidence" value="ECO:0007669"/>
    <property type="project" value="UniProtKB-UniRule"/>
</dbReference>
<dbReference type="InterPro" id="IPR014016">
    <property type="entry name" value="UvrD-like_ATP-bd"/>
</dbReference>
<dbReference type="EMBL" id="CP117826">
    <property type="protein sequence ID" value="XCC62819.1"/>
    <property type="molecule type" value="Genomic_DNA"/>
</dbReference>
<dbReference type="InterPro" id="IPR000212">
    <property type="entry name" value="DNA_helicase_UvrD/REP"/>
</dbReference>
<dbReference type="GO" id="GO:0016787">
    <property type="term" value="F:hydrolase activity"/>
    <property type="evidence" value="ECO:0007669"/>
    <property type="project" value="UniProtKB-UniRule"/>
</dbReference>
<organism evidence="14">
    <name type="scientific">Christensenella massiliensis</name>
    <dbReference type="NCBI Taxonomy" id="1805714"/>
    <lineage>
        <taxon>Bacteria</taxon>
        <taxon>Bacillati</taxon>
        <taxon>Bacillota</taxon>
        <taxon>Clostridia</taxon>
        <taxon>Christensenellales</taxon>
        <taxon>Christensenellaceae</taxon>
        <taxon>Christensenella</taxon>
    </lineage>
</organism>
<evidence type="ECO:0000256" key="7">
    <source>
        <dbReference type="ARBA" id="ARBA00023235"/>
    </source>
</evidence>
<evidence type="ECO:0000256" key="6">
    <source>
        <dbReference type="ARBA" id="ARBA00023125"/>
    </source>
</evidence>
<dbReference type="FunFam" id="1.10.486.10:FF:000003">
    <property type="entry name" value="ATP-dependent DNA helicase"/>
    <property type="match status" value="1"/>
</dbReference>
<keyword evidence="3 11" id="KW-0378">Hydrolase</keyword>
<dbReference type="InterPro" id="IPR013986">
    <property type="entry name" value="DExx_box_DNA_helicase_dom_sf"/>
</dbReference>
<dbReference type="Pfam" id="PF21196">
    <property type="entry name" value="PcrA_UvrD_tudor"/>
    <property type="match status" value="1"/>
</dbReference>
<proteinExistence type="inferred from homology"/>
<protein>
    <recommendedName>
        <fullName evidence="9">DNA 3'-5' helicase</fullName>
        <ecNumber evidence="9">5.6.2.4</ecNumber>
    </recommendedName>
</protein>
<evidence type="ECO:0000256" key="2">
    <source>
        <dbReference type="ARBA" id="ARBA00022741"/>
    </source>
</evidence>
<dbReference type="PANTHER" id="PTHR11070">
    <property type="entry name" value="UVRD / RECB / PCRA DNA HELICASE FAMILY MEMBER"/>
    <property type="match status" value="1"/>
</dbReference>
<dbReference type="PANTHER" id="PTHR11070:SF2">
    <property type="entry name" value="ATP-DEPENDENT DNA HELICASE SRS2"/>
    <property type="match status" value="1"/>
</dbReference>
<dbReference type="GO" id="GO:0000725">
    <property type="term" value="P:recombinational repair"/>
    <property type="evidence" value="ECO:0007669"/>
    <property type="project" value="TreeGrafter"/>
</dbReference>
<keyword evidence="2 11" id="KW-0547">Nucleotide-binding</keyword>
<dbReference type="SUPFAM" id="SSF52540">
    <property type="entry name" value="P-loop containing nucleoside triphosphate hydrolases"/>
    <property type="match status" value="1"/>
</dbReference>
<evidence type="ECO:0000256" key="10">
    <source>
        <dbReference type="ARBA" id="ARBA00048988"/>
    </source>
</evidence>
<dbReference type="Gene3D" id="1.10.486.10">
    <property type="entry name" value="PCRA, domain 4"/>
    <property type="match status" value="1"/>
</dbReference>
<dbReference type="GO" id="GO:0043138">
    <property type="term" value="F:3'-5' DNA helicase activity"/>
    <property type="evidence" value="ECO:0007669"/>
    <property type="project" value="UniProtKB-EC"/>
</dbReference>